<evidence type="ECO:0000256" key="5">
    <source>
        <dbReference type="ARBA" id="ARBA00022840"/>
    </source>
</evidence>
<dbReference type="GO" id="GO:0016301">
    <property type="term" value="F:kinase activity"/>
    <property type="evidence" value="ECO:0007669"/>
    <property type="project" value="UniProtKB-KW"/>
</dbReference>
<dbReference type="InterPro" id="IPR002173">
    <property type="entry name" value="Carboh/pur_kinase_PfkB_CS"/>
</dbReference>
<gene>
    <name evidence="7" type="primary">scrK</name>
    <name evidence="7" type="ORF">XYCOK13_39180</name>
</gene>
<dbReference type="InterPro" id="IPR050306">
    <property type="entry name" value="PfkB_Carbo_kinase"/>
</dbReference>
<dbReference type="Pfam" id="PF00294">
    <property type="entry name" value="PfkB"/>
    <property type="match status" value="1"/>
</dbReference>
<dbReference type="SUPFAM" id="SSF53613">
    <property type="entry name" value="Ribokinase-like"/>
    <property type="match status" value="1"/>
</dbReference>
<dbReference type="GO" id="GO:0005524">
    <property type="term" value="F:ATP binding"/>
    <property type="evidence" value="ECO:0007669"/>
    <property type="project" value="UniProtKB-KW"/>
</dbReference>
<sequence>MKRDIDVTALGEVLIDFTPGGVSQQGQPLFERNPGGAPANVLAALAKWGKRTAFIGKVGEDAFGRYLADVLAECGIDCRGLVRTSRANTTLAFVHLDESGDRSFSFYRNPGADMLLDISDVSADQLTRPRIFHFGSVSMSAEPAATATLQAAQRARIGGTIISFDPNLRPPLWSDLENAKRKIEAGMQLADFVKLSEEELHFLTGTNDLELGTNRIAERFRTPLMFVTLAERGCFFNMQGHTGLVPGFAVQTVDTTGAGDTFVAAMLYQLLETGWKPGEQVEDLAGLVAFANAAGALATRKKGAIPAIPAYDEIRKLATTHRP</sequence>
<comment type="caution">
    <text evidence="7">The sequence shown here is derived from an EMBL/GenBank/DDBJ whole genome shotgun (WGS) entry which is preliminary data.</text>
</comment>
<evidence type="ECO:0000256" key="1">
    <source>
        <dbReference type="ARBA" id="ARBA00010688"/>
    </source>
</evidence>
<feature type="domain" description="Carbohydrate kinase PfkB" evidence="6">
    <location>
        <begin position="7"/>
        <end position="309"/>
    </location>
</feature>
<comment type="similarity">
    <text evidence="1">Belongs to the carbohydrate kinase PfkB family.</text>
</comment>
<protein>
    <submittedName>
        <fullName evidence="7">Fructokinase</fullName>
    </submittedName>
</protein>
<organism evidence="7 8">
    <name type="scientific">Xylanibacillus composti</name>
    <dbReference type="NCBI Taxonomy" id="1572762"/>
    <lineage>
        <taxon>Bacteria</taxon>
        <taxon>Bacillati</taxon>
        <taxon>Bacillota</taxon>
        <taxon>Bacilli</taxon>
        <taxon>Bacillales</taxon>
        <taxon>Paenibacillaceae</taxon>
        <taxon>Xylanibacillus</taxon>
    </lineage>
</organism>
<name>A0A8J4H8L9_9BACL</name>
<evidence type="ECO:0000256" key="2">
    <source>
        <dbReference type="ARBA" id="ARBA00022679"/>
    </source>
</evidence>
<keyword evidence="8" id="KW-1185">Reference proteome</keyword>
<evidence type="ECO:0000256" key="4">
    <source>
        <dbReference type="ARBA" id="ARBA00022777"/>
    </source>
</evidence>
<dbReference type="InterPro" id="IPR029056">
    <property type="entry name" value="Ribokinase-like"/>
</dbReference>
<evidence type="ECO:0000313" key="7">
    <source>
        <dbReference type="EMBL" id="GIQ71094.1"/>
    </source>
</evidence>
<dbReference type="Gene3D" id="3.40.1190.20">
    <property type="match status" value="1"/>
</dbReference>
<evidence type="ECO:0000259" key="6">
    <source>
        <dbReference type="Pfam" id="PF00294"/>
    </source>
</evidence>
<dbReference type="PROSITE" id="PS00584">
    <property type="entry name" value="PFKB_KINASES_2"/>
    <property type="match status" value="1"/>
</dbReference>
<keyword evidence="3" id="KW-0547">Nucleotide-binding</keyword>
<dbReference type="CDD" id="cd01167">
    <property type="entry name" value="bac_FRK"/>
    <property type="match status" value="1"/>
</dbReference>
<keyword evidence="4" id="KW-0418">Kinase</keyword>
<reference evidence="7" key="1">
    <citation type="submission" date="2021-04" db="EMBL/GenBank/DDBJ databases">
        <title>Draft genome sequence of Xylanibacillus composti strain K13.</title>
        <authorList>
            <person name="Uke A."/>
            <person name="Chhe C."/>
            <person name="Baramee S."/>
            <person name="Kosugi A."/>
        </authorList>
    </citation>
    <scope>NUCLEOTIDE SEQUENCE</scope>
    <source>
        <strain evidence="7">K13</strain>
    </source>
</reference>
<proteinExistence type="inferred from homology"/>
<dbReference type="AlphaFoldDB" id="A0A8J4H8L9"/>
<accession>A0A8J4H8L9</accession>
<dbReference type="EMBL" id="BOVK01000069">
    <property type="protein sequence ID" value="GIQ71094.1"/>
    <property type="molecule type" value="Genomic_DNA"/>
</dbReference>
<evidence type="ECO:0000313" key="8">
    <source>
        <dbReference type="Proteomes" id="UP000677918"/>
    </source>
</evidence>
<dbReference type="PANTHER" id="PTHR43085:SF1">
    <property type="entry name" value="PSEUDOURIDINE KINASE-RELATED"/>
    <property type="match status" value="1"/>
</dbReference>
<dbReference type="PANTHER" id="PTHR43085">
    <property type="entry name" value="HEXOKINASE FAMILY MEMBER"/>
    <property type="match status" value="1"/>
</dbReference>
<dbReference type="Proteomes" id="UP000677918">
    <property type="component" value="Unassembled WGS sequence"/>
</dbReference>
<keyword evidence="5" id="KW-0067">ATP-binding</keyword>
<evidence type="ECO:0000256" key="3">
    <source>
        <dbReference type="ARBA" id="ARBA00022741"/>
    </source>
</evidence>
<dbReference type="InterPro" id="IPR011611">
    <property type="entry name" value="PfkB_dom"/>
</dbReference>
<keyword evidence="2" id="KW-0808">Transferase</keyword>
<dbReference type="RefSeq" id="WP_213413897.1">
    <property type="nucleotide sequence ID" value="NZ_BOVK01000069.1"/>
</dbReference>